<dbReference type="GO" id="GO:1990904">
    <property type="term" value="C:ribonucleoprotein complex"/>
    <property type="evidence" value="ECO:0007669"/>
    <property type="project" value="UniProtKB-KW"/>
</dbReference>
<accession>D9IXP6</accession>
<evidence type="ECO:0000256" key="2">
    <source>
        <dbReference type="ARBA" id="ARBA00022980"/>
    </source>
</evidence>
<keyword evidence="6" id="KW-0934">Plastid</keyword>
<dbReference type="GO" id="GO:0005840">
    <property type="term" value="C:ribosome"/>
    <property type="evidence" value="ECO:0007669"/>
    <property type="project" value="UniProtKB-KW"/>
</dbReference>
<geneLocation type="chloroplast" evidence="6"/>
<dbReference type="AlphaFoldDB" id="D9IXP6"/>
<dbReference type="EMBL" id="HM222968">
    <property type="protein sequence ID" value="ADJ66613.1"/>
    <property type="molecule type" value="Genomic_DNA"/>
</dbReference>
<name>D9IXP6_9ALVE</name>
<dbReference type="PANTHER" id="PTHR10746">
    <property type="entry name" value="50S RIBOSOMAL PROTEIN L4"/>
    <property type="match status" value="1"/>
</dbReference>
<gene>
    <name evidence="6" type="primary">rpl4</name>
</gene>
<evidence type="ECO:0000256" key="3">
    <source>
        <dbReference type="ARBA" id="ARBA00023274"/>
    </source>
</evidence>
<reference evidence="6" key="1">
    <citation type="journal article" date="2010" name="Proc. Natl. Acad. Sci. U.S.A.">
        <title>A common red algal origin of the apicomplexan, dinoflagellate, and heterokont plastids.</title>
        <authorList>
            <person name="Janouskovec J."/>
            <person name="Horak A."/>
            <person name="Obornik M."/>
            <person name="Lukes J."/>
            <person name="Keeling P.J."/>
        </authorList>
    </citation>
    <scope>NUCLEOTIDE SEQUENCE [LARGE SCALE GENOMIC DNA]</scope>
</reference>
<dbReference type="Pfam" id="PF00573">
    <property type="entry name" value="Ribosomal_L4"/>
    <property type="match status" value="1"/>
</dbReference>
<dbReference type="RefSeq" id="YP_003795425.1">
    <property type="nucleotide sequence ID" value="NC_014345.1"/>
</dbReference>
<feature type="region of interest" description="Disordered" evidence="5">
    <location>
        <begin position="56"/>
        <end position="92"/>
    </location>
</feature>
<organism evidence="6">
    <name type="scientific">Chromerida sp. RM11</name>
    <dbReference type="NCBI Taxonomy" id="348535"/>
    <lineage>
        <taxon>Eukaryota</taxon>
        <taxon>Sar</taxon>
        <taxon>Alveolata</taxon>
        <taxon>Colpodellida</taxon>
    </lineage>
</organism>
<dbReference type="InterPro" id="IPR023574">
    <property type="entry name" value="Ribosomal_uL4_dom_sf"/>
</dbReference>
<sequence length="236" mass="26708">MSAEKAIRKRKPASVWQMNYCQKYRFPRGTMIYFKILSSGGRVETSMVRKALSQEISPAGQPGHTLGRSSISGSKRKLWRQKGTGRARAGSKTGPLWKGGGVVFGPRGERTSGTQKRNKKLWKAALNYVLYDKLKHENLVLMLAPWAWEINPNPLPSRKVLLKGLRHILQDKSWLFVVPNGTCLDTYRRAFFEDDMKVTVRSRSTVKCIDILRAEKVALIVGPQHYLNALKLRGSV</sequence>
<keyword evidence="6" id="KW-0150">Chloroplast</keyword>
<dbReference type="PANTHER" id="PTHR10746:SF6">
    <property type="entry name" value="LARGE RIBOSOMAL SUBUNIT PROTEIN UL4M"/>
    <property type="match status" value="1"/>
</dbReference>
<dbReference type="GeneID" id="9481094"/>
<dbReference type="InterPro" id="IPR013005">
    <property type="entry name" value="Ribosomal_uL4-like"/>
</dbReference>
<evidence type="ECO:0000256" key="1">
    <source>
        <dbReference type="ARBA" id="ARBA00010528"/>
    </source>
</evidence>
<dbReference type="SUPFAM" id="SSF52166">
    <property type="entry name" value="Ribosomal protein L4"/>
    <property type="match status" value="1"/>
</dbReference>
<keyword evidence="3" id="KW-0687">Ribonucleoprotein</keyword>
<dbReference type="GO" id="GO:0003735">
    <property type="term" value="F:structural constituent of ribosome"/>
    <property type="evidence" value="ECO:0007669"/>
    <property type="project" value="InterPro"/>
</dbReference>
<protein>
    <recommendedName>
        <fullName evidence="4">Large ribosomal subunit protein uL4m</fullName>
    </recommendedName>
</protein>
<evidence type="ECO:0000256" key="4">
    <source>
        <dbReference type="ARBA" id="ARBA00040565"/>
    </source>
</evidence>
<keyword evidence="2 6" id="KW-0689">Ribosomal protein</keyword>
<evidence type="ECO:0000313" key="6">
    <source>
        <dbReference type="EMBL" id="ADJ66613.1"/>
    </source>
</evidence>
<evidence type="ECO:0000256" key="5">
    <source>
        <dbReference type="SAM" id="MobiDB-lite"/>
    </source>
</evidence>
<feature type="compositionally biased region" description="Basic residues" evidence="5">
    <location>
        <begin position="74"/>
        <end position="85"/>
    </location>
</feature>
<comment type="similarity">
    <text evidence="1">Belongs to the universal ribosomal protein uL4 family.</text>
</comment>
<dbReference type="GO" id="GO:0006412">
    <property type="term" value="P:translation"/>
    <property type="evidence" value="ECO:0007669"/>
    <property type="project" value="InterPro"/>
</dbReference>
<dbReference type="Gene3D" id="3.40.1370.10">
    <property type="match status" value="1"/>
</dbReference>
<proteinExistence type="inferred from homology"/>
<dbReference type="InterPro" id="IPR002136">
    <property type="entry name" value="Ribosomal_uL4"/>
</dbReference>